<evidence type="ECO:0000256" key="2">
    <source>
        <dbReference type="ARBA" id="ARBA00023125"/>
    </source>
</evidence>
<dbReference type="InterPro" id="IPR008920">
    <property type="entry name" value="TF_FadR/GntR_C"/>
</dbReference>
<dbReference type="EMBL" id="BRVS01000001">
    <property type="protein sequence ID" value="GLB65873.1"/>
    <property type="molecule type" value="Genomic_DNA"/>
</dbReference>
<gene>
    <name evidence="5" type="primary">pdhR_1</name>
    <name evidence="5" type="ORF">AHIS1636_03120</name>
</gene>
<name>A0ABQ5MPJ1_9MICC</name>
<dbReference type="CDD" id="cd07377">
    <property type="entry name" value="WHTH_GntR"/>
    <property type="match status" value="1"/>
</dbReference>
<dbReference type="PANTHER" id="PTHR43537:SF5">
    <property type="entry name" value="UXU OPERON TRANSCRIPTIONAL REGULATOR"/>
    <property type="match status" value="1"/>
</dbReference>
<evidence type="ECO:0000256" key="1">
    <source>
        <dbReference type="ARBA" id="ARBA00023015"/>
    </source>
</evidence>
<feature type="domain" description="HTH gntR-type" evidence="4">
    <location>
        <begin position="12"/>
        <end position="82"/>
    </location>
</feature>
<evidence type="ECO:0000259" key="4">
    <source>
        <dbReference type="PROSITE" id="PS50949"/>
    </source>
</evidence>
<keyword evidence="1" id="KW-0805">Transcription regulation</keyword>
<evidence type="ECO:0000256" key="3">
    <source>
        <dbReference type="ARBA" id="ARBA00023163"/>
    </source>
</evidence>
<protein>
    <submittedName>
        <fullName evidence="5">GntR family transcriptional regulator</fullName>
    </submittedName>
</protein>
<accession>A0ABQ5MPJ1</accession>
<dbReference type="RefSeq" id="WP_264794037.1">
    <property type="nucleotide sequence ID" value="NZ_BRVS01000001.1"/>
</dbReference>
<dbReference type="InterPro" id="IPR036388">
    <property type="entry name" value="WH-like_DNA-bd_sf"/>
</dbReference>
<dbReference type="Pfam" id="PF07729">
    <property type="entry name" value="FCD"/>
    <property type="match status" value="1"/>
</dbReference>
<dbReference type="SUPFAM" id="SSF46785">
    <property type="entry name" value="Winged helix' DNA-binding domain"/>
    <property type="match status" value="1"/>
</dbReference>
<dbReference type="SUPFAM" id="SSF48008">
    <property type="entry name" value="GntR ligand-binding domain-like"/>
    <property type="match status" value="1"/>
</dbReference>
<dbReference type="Pfam" id="PF00392">
    <property type="entry name" value="GntR"/>
    <property type="match status" value="1"/>
</dbReference>
<sequence length="260" mass="28034">MGDVTFSPAVPTLTYQRVVEQIEQAILSGSIKPGQHLPSERDLMVQFSVSRPTIREALRVLQSQGLIASKPGGRGGPQVQALSPDSLGRSFTNLARIASLSLSELVQFRIVLESSACQLAAALRTEEQLEKMRDAVVRMEAEAAHGSDSFNRADLDFHAAVWEASHNALLRICGEAVADSILKLMNDRMDRSANSATAMQESVERDRSILQAIETRDAAAAGSTARNAIAAYFADYLDADGALGLQALTGGMEHQLPRTE</sequence>
<dbReference type="Proteomes" id="UP001209654">
    <property type="component" value="Unassembled WGS sequence"/>
</dbReference>
<dbReference type="PANTHER" id="PTHR43537">
    <property type="entry name" value="TRANSCRIPTIONAL REGULATOR, GNTR FAMILY"/>
    <property type="match status" value="1"/>
</dbReference>
<comment type="caution">
    <text evidence="5">The sequence shown here is derived from an EMBL/GenBank/DDBJ whole genome shotgun (WGS) entry which is preliminary data.</text>
</comment>
<proteinExistence type="predicted"/>
<evidence type="ECO:0000313" key="5">
    <source>
        <dbReference type="EMBL" id="GLB65873.1"/>
    </source>
</evidence>
<dbReference type="InterPro" id="IPR011711">
    <property type="entry name" value="GntR_C"/>
</dbReference>
<dbReference type="PROSITE" id="PS50949">
    <property type="entry name" value="HTH_GNTR"/>
    <property type="match status" value="1"/>
</dbReference>
<dbReference type="SMART" id="SM00345">
    <property type="entry name" value="HTH_GNTR"/>
    <property type="match status" value="1"/>
</dbReference>
<dbReference type="Gene3D" id="1.10.10.10">
    <property type="entry name" value="Winged helix-like DNA-binding domain superfamily/Winged helix DNA-binding domain"/>
    <property type="match status" value="1"/>
</dbReference>
<reference evidence="5 6" key="1">
    <citation type="journal article" date="2023" name="Int. J. Syst. Evol. Microbiol.">
        <title>Arthrobacter mangrovi sp. nov., an actinobacterium isolated from the rhizosphere of a mangrove.</title>
        <authorList>
            <person name="Hamada M."/>
            <person name="Saitou S."/>
            <person name="Enomoto N."/>
            <person name="Nanri K."/>
            <person name="Hidaka K."/>
            <person name="Miura T."/>
            <person name="Tamura T."/>
        </authorList>
    </citation>
    <scope>NUCLEOTIDE SEQUENCE [LARGE SCALE GENOMIC DNA]</scope>
    <source>
        <strain evidence="5 6">NBRC 112813</strain>
    </source>
</reference>
<keyword evidence="3" id="KW-0804">Transcription</keyword>
<organism evidence="5 6">
    <name type="scientific">Arthrobacter mangrovi</name>
    <dbReference type="NCBI Taxonomy" id="2966350"/>
    <lineage>
        <taxon>Bacteria</taxon>
        <taxon>Bacillati</taxon>
        <taxon>Actinomycetota</taxon>
        <taxon>Actinomycetes</taxon>
        <taxon>Micrococcales</taxon>
        <taxon>Micrococcaceae</taxon>
        <taxon>Arthrobacter</taxon>
    </lineage>
</organism>
<dbReference type="Gene3D" id="1.20.120.530">
    <property type="entry name" value="GntR ligand-binding domain-like"/>
    <property type="match status" value="1"/>
</dbReference>
<keyword evidence="6" id="KW-1185">Reference proteome</keyword>
<evidence type="ECO:0000313" key="6">
    <source>
        <dbReference type="Proteomes" id="UP001209654"/>
    </source>
</evidence>
<dbReference type="InterPro" id="IPR036390">
    <property type="entry name" value="WH_DNA-bd_sf"/>
</dbReference>
<dbReference type="SMART" id="SM00895">
    <property type="entry name" value="FCD"/>
    <property type="match status" value="1"/>
</dbReference>
<keyword evidence="2" id="KW-0238">DNA-binding</keyword>
<dbReference type="PRINTS" id="PR00035">
    <property type="entry name" value="HTHGNTR"/>
</dbReference>
<dbReference type="InterPro" id="IPR000524">
    <property type="entry name" value="Tscrpt_reg_HTH_GntR"/>
</dbReference>